<dbReference type="InterPro" id="IPR002549">
    <property type="entry name" value="AI-2E-like"/>
</dbReference>
<dbReference type="Pfam" id="PF01594">
    <property type="entry name" value="AI-2E_transport"/>
    <property type="match status" value="1"/>
</dbReference>
<evidence type="ECO:0000256" key="7">
    <source>
        <dbReference type="ARBA" id="ARBA00023136"/>
    </source>
</evidence>
<keyword evidence="4" id="KW-1003">Cell membrane</keyword>
<reference evidence="9 10" key="1">
    <citation type="submission" date="2019-03" db="EMBL/GenBank/DDBJ databases">
        <title>Genomic Encyclopedia of Type Strains, Phase IV (KMG-IV): sequencing the most valuable type-strain genomes for metagenomic binning, comparative biology and taxonomic classification.</title>
        <authorList>
            <person name="Goeker M."/>
        </authorList>
    </citation>
    <scope>NUCLEOTIDE SEQUENCE [LARGE SCALE GENOMIC DNA]</scope>
    <source>
        <strain evidence="9 10">DSM 46831</strain>
    </source>
</reference>
<protein>
    <submittedName>
        <fullName evidence="9">Putative PurR-regulated permease PerM</fullName>
    </submittedName>
</protein>
<keyword evidence="6 8" id="KW-1133">Transmembrane helix</keyword>
<feature type="transmembrane region" description="Helical" evidence="8">
    <location>
        <begin position="73"/>
        <end position="94"/>
    </location>
</feature>
<evidence type="ECO:0000256" key="1">
    <source>
        <dbReference type="ARBA" id="ARBA00004651"/>
    </source>
</evidence>
<feature type="transmembrane region" description="Helical" evidence="8">
    <location>
        <begin position="9"/>
        <end position="27"/>
    </location>
</feature>
<sequence length="358" mass="40311">MNRWLESKGLYRTVFTLLILAILYFLFQIRSILGVVADFLGTIFIPFFLAMIVSYLLNPIVNVLAVRKVPRSIAVLLIYCVFITCVVILIMNMVPLIEHQLKELIEHFPQWNAQIQQMIKEYSDQGREWLPLSIQTGVEDSLRHLEAGLGDVVTGFMNGIGTTINQVFLAFVIPFIAFYMMKDVHQIENRVLRWLPRNRRSEIVRLFQNIDQALGNYIRGQFLVCMVIGILAYIGYLIIGIPYALLLASFVSLFNIIPYLGPFLGAIPALLVALASSPQMILGVVVVNMVIQMLEGNVISPQIVGRSLHLHPIMIIFALIVGDELGGLVGLILAVPVFAVGKVVIEHVLEHYIQRKTE</sequence>
<dbReference type="AlphaFoldDB" id="A0A4V2SWD7"/>
<dbReference type="GO" id="GO:0055085">
    <property type="term" value="P:transmembrane transport"/>
    <property type="evidence" value="ECO:0007669"/>
    <property type="project" value="TreeGrafter"/>
</dbReference>
<comment type="similarity">
    <text evidence="2">Belongs to the autoinducer-2 exporter (AI-2E) (TC 2.A.86) family.</text>
</comment>
<evidence type="ECO:0000256" key="8">
    <source>
        <dbReference type="SAM" id="Phobius"/>
    </source>
</evidence>
<evidence type="ECO:0000256" key="3">
    <source>
        <dbReference type="ARBA" id="ARBA00022448"/>
    </source>
</evidence>
<evidence type="ECO:0000256" key="4">
    <source>
        <dbReference type="ARBA" id="ARBA00022475"/>
    </source>
</evidence>
<dbReference type="RefSeq" id="WP_131849916.1">
    <property type="nucleotide sequence ID" value="NZ_SLXV01000057.1"/>
</dbReference>
<evidence type="ECO:0000256" key="2">
    <source>
        <dbReference type="ARBA" id="ARBA00009773"/>
    </source>
</evidence>
<gene>
    <name evidence="9" type="ORF">EDD57_15715</name>
</gene>
<proteinExistence type="inferred from homology"/>
<feature type="transmembrane region" description="Helical" evidence="8">
    <location>
        <begin position="222"/>
        <end position="246"/>
    </location>
</feature>
<feature type="transmembrane region" description="Helical" evidence="8">
    <location>
        <begin position="39"/>
        <end position="61"/>
    </location>
</feature>
<keyword evidence="7 8" id="KW-0472">Membrane</keyword>
<dbReference type="Proteomes" id="UP000294746">
    <property type="component" value="Unassembled WGS sequence"/>
</dbReference>
<comment type="subcellular location">
    <subcellularLocation>
        <location evidence="1">Cell membrane</location>
        <topology evidence="1">Multi-pass membrane protein</topology>
    </subcellularLocation>
</comment>
<comment type="caution">
    <text evidence="9">The sequence shown here is derived from an EMBL/GenBank/DDBJ whole genome shotgun (WGS) entry which is preliminary data.</text>
</comment>
<dbReference type="OrthoDB" id="9793390at2"/>
<feature type="transmembrane region" description="Helical" evidence="8">
    <location>
        <begin position="163"/>
        <end position="181"/>
    </location>
</feature>
<dbReference type="GO" id="GO:0005886">
    <property type="term" value="C:plasma membrane"/>
    <property type="evidence" value="ECO:0007669"/>
    <property type="project" value="UniProtKB-SubCell"/>
</dbReference>
<evidence type="ECO:0000256" key="5">
    <source>
        <dbReference type="ARBA" id="ARBA00022692"/>
    </source>
</evidence>
<keyword evidence="5 8" id="KW-0812">Transmembrane</keyword>
<accession>A0A4V2SWD7</accession>
<evidence type="ECO:0000313" key="10">
    <source>
        <dbReference type="Proteomes" id="UP000294746"/>
    </source>
</evidence>
<keyword evidence="3" id="KW-0813">Transport</keyword>
<dbReference type="PANTHER" id="PTHR21716">
    <property type="entry name" value="TRANSMEMBRANE PROTEIN"/>
    <property type="match status" value="1"/>
</dbReference>
<dbReference type="PANTHER" id="PTHR21716:SF53">
    <property type="entry name" value="PERMEASE PERM-RELATED"/>
    <property type="match status" value="1"/>
</dbReference>
<dbReference type="EMBL" id="SLXV01000057">
    <property type="protein sequence ID" value="TCP62086.1"/>
    <property type="molecule type" value="Genomic_DNA"/>
</dbReference>
<evidence type="ECO:0000313" key="9">
    <source>
        <dbReference type="EMBL" id="TCP62086.1"/>
    </source>
</evidence>
<keyword evidence="10" id="KW-1185">Reference proteome</keyword>
<organism evidence="9 10">
    <name type="scientific">Baia soyae</name>
    <dbReference type="NCBI Taxonomy" id="1544746"/>
    <lineage>
        <taxon>Bacteria</taxon>
        <taxon>Bacillati</taxon>
        <taxon>Bacillota</taxon>
        <taxon>Bacilli</taxon>
        <taxon>Bacillales</taxon>
        <taxon>Thermoactinomycetaceae</taxon>
        <taxon>Baia</taxon>
    </lineage>
</organism>
<name>A0A4V2SWD7_9BACL</name>
<evidence type="ECO:0000256" key="6">
    <source>
        <dbReference type="ARBA" id="ARBA00022989"/>
    </source>
</evidence>